<dbReference type="RefSeq" id="WP_015955155.1">
    <property type="nucleotide sequence ID" value="NC_011729.1"/>
</dbReference>
<dbReference type="eggNOG" id="ENOG5033DUQ">
    <property type="taxonomic scope" value="Bacteria"/>
</dbReference>
<dbReference type="OrthoDB" id="573503at2"/>
<protein>
    <submittedName>
        <fullName evidence="1">Uncharacterized protein</fullName>
    </submittedName>
</protein>
<dbReference type="EMBL" id="CP001291">
    <property type="protein sequence ID" value="ACK71558.1"/>
    <property type="molecule type" value="Genomic_DNA"/>
</dbReference>
<keyword evidence="2" id="KW-1185">Reference proteome</keyword>
<dbReference type="HOGENOM" id="CLU_182787_1_0_3"/>
<name>B7KCK7_GLOC7</name>
<dbReference type="STRING" id="65393.PCC7424_3156"/>
<dbReference type="Proteomes" id="UP000002384">
    <property type="component" value="Chromosome"/>
</dbReference>
<proteinExistence type="predicted"/>
<evidence type="ECO:0000313" key="1">
    <source>
        <dbReference type="EMBL" id="ACK71558.1"/>
    </source>
</evidence>
<gene>
    <name evidence="1" type="ordered locus">PCC7424_3156</name>
</gene>
<reference evidence="2" key="1">
    <citation type="journal article" date="2011" name="MBio">
        <title>Novel metabolic attributes of the genus Cyanothece, comprising a group of unicellular nitrogen-fixing Cyanobacteria.</title>
        <authorList>
            <person name="Bandyopadhyay A."/>
            <person name="Elvitigala T."/>
            <person name="Welsh E."/>
            <person name="Stockel J."/>
            <person name="Liberton M."/>
            <person name="Min H."/>
            <person name="Sherman L.A."/>
            <person name="Pakrasi H.B."/>
        </authorList>
    </citation>
    <scope>NUCLEOTIDE SEQUENCE [LARGE SCALE GENOMIC DNA]</scope>
    <source>
        <strain evidence="2">PCC 7424</strain>
    </source>
</reference>
<evidence type="ECO:0000313" key="2">
    <source>
        <dbReference type="Proteomes" id="UP000002384"/>
    </source>
</evidence>
<organism evidence="1 2">
    <name type="scientific">Gloeothece citriformis (strain PCC 7424)</name>
    <name type="common">Cyanothece sp. (strain PCC 7424)</name>
    <dbReference type="NCBI Taxonomy" id="65393"/>
    <lineage>
        <taxon>Bacteria</taxon>
        <taxon>Bacillati</taxon>
        <taxon>Cyanobacteriota</taxon>
        <taxon>Cyanophyceae</taxon>
        <taxon>Oscillatoriophycideae</taxon>
        <taxon>Chroococcales</taxon>
        <taxon>Aphanothecaceae</taxon>
        <taxon>Gloeothece</taxon>
        <taxon>Gloeothece citriformis</taxon>
    </lineage>
</organism>
<accession>B7KCK7</accession>
<dbReference type="AlphaFoldDB" id="B7KCK7"/>
<dbReference type="KEGG" id="cyc:PCC7424_3156"/>
<sequence>MTNSTLSFNGQTQQDGEVWQHLKKAIASSSGFQRWQSEKIVKDKSLESTELETQVYNYLKETLNTLAY</sequence>